<reference evidence="1" key="1">
    <citation type="submission" date="2021-11" db="EMBL/GenBank/DDBJ databases">
        <title>Fusarium solani-melongenae Genome sequencing and assembly.</title>
        <authorList>
            <person name="Xie S."/>
            <person name="Huang L."/>
            <person name="Zhang X."/>
        </authorList>
    </citation>
    <scope>NUCLEOTIDE SEQUENCE</scope>
    <source>
        <strain evidence="1">CRI 24-3</strain>
    </source>
</reference>
<name>A0ACD3Z8F3_FUSSC</name>
<dbReference type="Proteomes" id="UP000830768">
    <property type="component" value="Chromosome 6"/>
</dbReference>
<organism evidence="1 2">
    <name type="scientific">Fusarium solani subsp. cucurbitae</name>
    <name type="common">Neocosmosporum cucurbitae</name>
    <dbReference type="NCBI Taxonomy" id="2747967"/>
    <lineage>
        <taxon>Eukaryota</taxon>
        <taxon>Fungi</taxon>
        <taxon>Dikarya</taxon>
        <taxon>Ascomycota</taxon>
        <taxon>Pezizomycotina</taxon>
        <taxon>Sordariomycetes</taxon>
        <taxon>Hypocreomycetidae</taxon>
        <taxon>Hypocreales</taxon>
        <taxon>Nectriaceae</taxon>
        <taxon>Fusarium</taxon>
        <taxon>Fusarium solani species complex</taxon>
    </lineage>
</organism>
<keyword evidence="2" id="KW-1185">Reference proteome</keyword>
<dbReference type="EMBL" id="CP090035">
    <property type="protein sequence ID" value="UPK97407.1"/>
    <property type="molecule type" value="Genomic_DNA"/>
</dbReference>
<gene>
    <name evidence="1" type="ORF">LCI18_008342</name>
</gene>
<evidence type="ECO:0000313" key="1">
    <source>
        <dbReference type="EMBL" id="UPK97407.1"/>
    </source>
</evidence>
<evidence type="ECO:0000313" key="2">
    <source>
        <dbReference type="Proteomes" id="UP000830768"/>
    </source>
</evidence>
<proteinExistence type="predicted"/>
<protein>
    <submittedName>
        <fullName evidence="1">Uncharacterized protein</fullName>
    </submittedName>
</protein>
<sequence>MKFDLIIGIDLGMSGTAVAYHQPKGSLVPTKTENVTYLRWGTGDAIEKVPTKLAYKQDGRQKELIGWGTDIPMDNEAILIQEWFKTKLGDPEADQAQVEKLFLDYLSQLHAELARRFTPDELCEKPWAEANIAFYFSTPSIWDTAVVGRFKALVETAGFGQAQTAVHGPGVRTVDVSLVEPQATAALHLCSQDEAVKFKVKSPISAHQVFADDCCLERTVCHGRRRWRRHRGTPSPPTATGSLADWSQDFSLLRISNDKLGASRLDENSPVHGRWALASGGDSGN</sequence>
<accession>A0ACD3Z8F3</accession>